<dbReference type="Proteomes" id="UP000499080">
    <property type="component" value="Unassembled WGS sequence"/>
</dbReference>
<accession>A0A4Y2FWC2</accession>
<reference evidence="1 2" key="1">
    <citation type="journal article" date="2019" name="Sci. Rep.">
        <title>Orb-weaving spider Araneus ventricosus genome elucidates the spidroin gene catalogue.</title>
        <authorList>
            <person name="Kono N."/>
            <person name="Nakamura H."/>
            <person name="Ohtoshi R."/>
            <person name="Moran D.A.P."/>
            <person name="Shinohara A."/>
            <person name="Yoshida Y."/>
            <person name="Fujiwara M."/>
            <person name="Mori M."/>
            <person name="Tomita M."/>
            <person name="Arakawa K."/>
        </authorList>
    </citation>
    <scope>NUCLEOTIDE SEQUENCE [LARGE SCALE GENOMIC DNA]</scope>
</reference>
<organism evidence="1 2">
    <name type="scientific">Araneus ventricosus</name>
    <name type="common">Orbweaver spider</name>
    <name type="synonym">Epeira ventricosa</name>
    <dbReference type="NCBI Taxonomy" id="182803"/>
    <lineage>
        <taxon>Eukaryota</taxon>
        <taxon>Metazoa</taxon>
        <taxon>Ecdysozoa</taxon>
        <taxon>Arthropoda</taxon>
        <taxon>Chelicerata</taxon>
        <taxon>Arachnida</taxon>
        <taxon>Araneae</taxon>
        <taxon>Araneomorphae</taxon>
        <taxon>Entelegynae</taxon>
        <taxon>Araneoidea</taxon>
        <taxon>Araneidae</taxon>
        <taxon>Araneus</taxon>
    </lineage>
</organism>
<comment type="caution">
    <text evidence="1">The sequence shown here is derived from an EMBL/GenBank/DDBJ whole genome shotgun (WGS) entry which is preliminary data.</text>
</comment>
<keyword evidence="2" id="KW-1185">Reference proteome</keyword>
<evidence type="ECO:0000313" key="1">
    <source>
        <dbReference type="EMBL" id="GBM45593.1"/>
    </source>
</evidence>
<gene>
    <name evidence="1" type="ORF">AVEN_151969_1</name>
</gene>
<protein>
    <submittedName>
        <fullName evidence="1">Uncharacterized protein</fullName>
    </submittedName>
</protein>
<evidence type="ECO:0000313" key="2">
    <source>
        <dbReference type="Proteomes" id="UP000499080"/>
    </source>
</evidence>
<sequence>MDSTISWYQWLQGTSYDFRHFLWPPKSSHMTLKKIWDALPVVEKISPPPPLLWICDCPEGCSWLGYVNKRNPTQNDSICSVLMRRPYTGILPPIFLVNVVKGTESSC</sequence>
<proteinExistence type="predicted"/>
<name>A0A4Y2FWC2_ARAVE</name>
<dbReference type="AlphaFoldDB" id="A0A4Y2FWC2"/>
<dbReference type="EMBL" id="BGPR01001104">
    <property type="protein sequence ID" value="GBM45593.1"/>
    <property type="molecule type" value="Genomic_DNA"/>
</dbReference>